<organism evidence="1 2">
    <name type="scientific">Candidatus Planktophila limnetica</name>
    <dbReference type="NCBI Taxonomy" id="573600"/>
    <lineage>
        <taxon>Bacteria</taxon>
        <taxon>Bacillati</taxon>
        <taxon>Actinomycetota</taxon>
        <taxon>Actinomycetes</taxon>
        <taxon>Candidatus Nanopelagicales</taxon>
        <taxon>Candidatus Nanopelagicaceae</taxon>
        <taxon>Candidatus Planktophila</taxon>
    </lineage>
</organism>
<name>A0A249LFL8_9ACTN</name>
<proteinExistence type="predicted"/>
<protein>
    <submittedName>
        <fullName evidence="1">Uncharacterized protein</fullName>
    </submittedName>
</protein>
<reference evidence="1 2" key="1">
    <citation type="submission" date="2016-07" db="EMBL/GenBank/DDBJ databases">
        <title>High microdiversification within the ubiquitous acI lineage of Actinobacteria.</title>
        <authorList>
            <person name="Neuenschwander S.M."/>
            <person name="Salcher M."/>
            <person name="Ghai R."/>
            <person name="Pernthaler J."/>
        </authorList>
    </citation>
    <scope>NUCLEOTIDE SEQUENCE [LARGE SCALE GENOMIC DNA]</scope>
    <source>
        <strain evidence="1">MMS-VB-114</strain>
    </source>
</reference>
<dbReference type="AlphaFoldDB" id="A0A249LFL8"/>
<evidence type="ECO:0000313" key="2">
    <source>
        <dbReference type="Proteomes" id="UP000217221"/>
    </source>
</evidence>
<dbReference type="Proteomes" id="UP000217221">
    <property type="component" value="Chromosome"/>
</dbReference>
<accession>A0A249LFL8</accession>
<keyword evidence="2" id="KW-1185">Reference proteome</keyword>
<sequence>MSGQLLTRFALFRAILHVFPVASPLLAPFKGQVATLADLGGKPVFSFSNHELKGNAVLAKLLCVIYFCVAIKK</sequence>
<evidence type="ECO:0000313" key="1">
    <source>
        <dbReference type="EMBL" id="ASY27908.1"/>
    </source>
</evidence>
<dbReference type="EMBL" id="CP016782">
    <property type="protein sequence ID" value="ASY27908.1"/>
    <property type="molecule type" value="Genomic_DNA"/>
</dbReference>
<dbReference type="KEGG" id="plim:PHILAsVB114_04575"/>
<gene>
    <name evidence="1" type="ORF">PHILAsVB114_04575</name>
</gene>